<dbReference type="EMBL" id="MG018930">
    <property type="protein sequence ID" value="ATW58290.1"/>
    <property type="molecule type" value="Genomic_DNA"/>
</dbReference>
<dbReference type="Proteomes" id="UP000241096">
    <property type="component" value="Segment"/>
</dbReference>
<evidence type="ECO:0000313" key="2">
    <source>
        <dbReference type="Proteomes" id="UP000241096"/>
    </source>
</evidence>
<sequence>MFKPTHKIMTEANKARTNGVIHVYKFGTLVEVQDSTSRIVKVVNANGSVQFVQRSDLEAL</sequence>
<organism evidence="1 2">
    <name type="scientific">Pseudomonas phage ventosus</name>
    <dbReference type="NCBI Taxonomy" id="2048980"/>
    <lineage>
        <taxon>Viruses</taxon>
        <taxon>Duplodnaviria</taxon>
        <taxon>Heunggongvirae</taxon>
        <taxon>Uroviricota</taxon>
        <taxon>Caudoviricetes</taxon>
        <taxon>Vandenendeviridae</taxon>
        <taxon>Gorskivirinae</taxon>
        <taxon>Ventosusvirus</taxon>
        <taxon>Ventosusvirus ventosus</taxon>
    </lineage>
</organism>
<name>A0A2H4P8B9_9CAUD</name>
<reference evidence="1 2" key="1">
    <citation type="submission" date="2017-09" db="EMBL/GenBank/DDBJ databases">
        <authorList>
            <person name="Ehlers B."/>
            <person name="Leendertz F.H."/>
        </authorList>
    </citation>
    <scope>NUCLEOTIDE SEQUENCE [LARGE SCALE GENOMIC DNA]</scope>
</reference>
<evidence type="ECO:0000313" key="1">
    <source>
        <dbReference type="EMBL" id="ATW58290.1"/>
    </source>
</evidence>
<accession>A0A2H4P8B9</accession>
<keyword evidence="2" id="KW-1185">Reference proteome</keyword>
<gene>
    <name evidence="1" type="ORF">CNR37_00083</name>
</gene>
<proteinExistence type="predicted"/>
<protein>
    <submittedName>
        <fullName evidence="1">Uncharacterized protein</fullName>
    </submittedName>
</protein>